<reference evidence="2" key="1">
    <citation type="journal article" date="2014" name="Int. J. Syst. Evol. Microbiol.">
        <title>Complete genome sequence of Corynebacterium casei LMG S-19264T (=DSM 44701T), isolated from a smear-ripened cheese.</title>
        <authorList>
            <consortium name="US DOE Joint Genome Institute (JGI-PGF)"/>
            <person name="Walter F."/>
            <person name="Albersmeier A."/>
            <person name="Kalinowski J."/>
            <person name="Ruckert C."/>
        </authorList>
    </citation>
    <scope>NUCLEOTIDE SEQUENCE</scope>
    <source>
        <strain evidence="2">CGMCC 1.16134</strain>
    </source>
</reference>
<dbReference type="PANTHER" id="PTHR40265">
    <property type="entry name" value="BLL2707 PROTEIN"/>
    <property type="match status" value="1"/>
</dbReference>
<dbReference type="EMBL" id="BMKR01000027">
    <property type="protein sequence ID" value="GGF98424.1"/>
    <property type="molecule type" value="Genomic_DNA"/>
</dbReference>
<gene>
    <name evidence="2" type="ORF">GCM10010912_48870</name>
</gene>
<dbReference type="PANTHER" id="PTHR40265:SF1">
    <property type="entry name" value="GLYOXALASE-LIKE DOMAIN-CONTAINING PROTEIN"/>
    <property type="match status" value="1"/>
</dbReference>
<protein>
    <recommendedName>
        <fullName evidence="1">Glyoxalase-like domain-containing protein</fullName>
    </recommendedName>
</protein>
<dbReference type="AlphaFoldDB" id="A0A917FRT7"/>
<organism evidence="2 3">
    <name type="scientific">Paenibacillus albidus</name>
    <dbReference type="NCBI Taxonomy" id="2041023"/>
    <lineage>
        <taxon>Bacteria</taxon>
        <taxon>Bacillati</taxon>
        <taxon>Bacillota</taxon>
        <taxon>Bacilli</taxon>
        <taxon>Bacillales</taxon>
        <taxon>Paenibacillaceae</taxon>
        <taxon>Paenibacillus</taxon>
    </lineage>
</organism>
<proteinExistence type="predicted"/>
<dbReference type="InterPro" id="IPR029068">
    <property type="entry name" value="Glyas_Bleomycin-R_OHBP_Dase"/>
</dbReference>
<dbReference type="RefSeq" id="WP_189029580.1">
    <property type="nucleotide sequence ID" value="NZ_BMKR01000027.1"/>
</dbReference>
<accession>A0A917FRT7</accession>
<sequence>MASKKWDHLVHYINDLDNVVEVFAEKGLIAFKGGSHKDWGTFNTLSYFGLSYIEFLGIESLELARSTEYNLVVKDAVATLPEHEVLSRVVIRTDDIEAMAASLTAAGLSVSPIMDGKRLDTSGALIEWRMMTIAGDFGGLVYPFIIQWKGTDEERLAKLTAAGIARPHPVGYVEIRRAVFRVPDPAAAAGHWANLFGLDVVESSDTSAVLRIGDKYYDFIRGEENRFMQVILDTDSEQLDGQTLRIGEGEYVFQSSDRK</sequence>
<dbReference type="SUPFAM" id="SSF54593">
    <property type="entry name" value="Glyoxalase/Bleomycin resistance protein/Dihydroxybiphenyl dioxygenase"/>
    <property type="match status" value="1"/>
</dbReference>
<comment type="caution">
    <text evidence="2">The sequence shown here is derived from an EMBL/GenBank/DDBJ whole genome shotgun (WGS) entry which is preliminary data.</text>
</comment>
<evidence type="ECO:0000313" key="3">
    <source>
        <dbReference type="Proteomes" id="UP000637643"/>
    </source>
</evidence>
<dbReference type="Gene3D" id="3.10.180.10">
    <property type="entry name" value="2,3-Dihydroxybiphenyl 1,2-Dioxygenase, domain 1"/>
    <property type="match status" value="1"/>
</dbReference>
<evidence type="ECO:0000259" key="1">
    <source>
        <dbReference type="Pfam" id="PF13468"/>
    </source>
</evidence>
<name>A0A917FRT7_9BACL</name>
<dbReference type="Proteomes" id="UP000637643">
    <property type="component" value="Unassembled WGS sequence"/>
</dbReference>
<reference evidence="2" key="2">
    <citation type="submission" date="2020-09" db="EMBL/GenBank/DDBJ databases">
        <authorList>
            <person name="Sun Q."/>
            <person name="Zhou Y."/>
        </authorList>
    </citation>
    <scope>NUCLEOTIDE SEQUENCE</scope>
    <source>
        <strain evidence="2">CGMCC 1.16134</strain>
    </source>
</reference>
<keyword evidence="3" id="KW-1185">Reference proteome</keyword>
<evidence type="ECO:0000313" key="2">
    <source>
        <dbReference type="EMBL" id="GGF98424.1"/>
    </source>
</evidence>
<dbReference type="Pfam" id="PF13468">
    <property type="entry name" value="Glyoxalase_3"/>
    <property type="match status" value="1"/>
</dbReference>
<dbReference type="InterPro" id="IPR025870">
    <property type="entry name" value="Glyoxalase-like_dom"/>
</dbReference>
<feature type="domain" description="Glyoxalase-like" evidence="1">
    <location>
        <begin position="6"/>
        <end position="195"/>
    </location>
</feature>